<name>A0AAU8JQV9_9ACTN</name>
<dbReference type="Gene3D" id="3.40.50.1820">
    <property type="entry name" value="alpha/beta hydrolase"/>
    <property type="match status" value="1"/>
</dbReference>
<dbReference type="InterPro" id="IPR029058">
    <property type="entry name" value="AB_hydrolase_fold"/>
</dbReference>
<reference evidence="2" key="1">
    <citation type="submission" date="2024-06" db="EMBL/GenBank/DDBJ databases">
        <title>The genome sequences of Kitasatospora sp. strain HUAS MG31.</title>
        <authorList>
            <person name="Mo P."/>
        </authorList>
    </citation>
    <scope>NUCLEOTIDE SEQUENCE</scope>
    <source>
        <strain evidence="2">HUAS MG31</strain>
    </source>
</reference>
<keyword evidence="2" id="KW-0378">Hydrolase</keyword>
<feature type="domain" description="AB hydrolase-1" evidence="1">
    <location>
        <begin position="28"/>
        <end position="265"/>
    </location>
</feature>
<dbReference type="PRINTS" id="PR00111">
    <property type="entry name" value="ABHYDROLASE"/>
</dbReference>
<gene>
    <name evidence="2" type="ORF">ABWK59_04900</name>
</gene>
<protein>
    <submittedName>
        <fullName evidence="2">Alpha/beta fold hydrolase</fullName>
    </submittedName>
</protein>
<sequence>MAERAIERVVAVDGIELCTEAFGNPADPALLLIMGTGASMLWWEEGFCRLLAEGGRFVLRYDHRDTGRSTTYPPGRPGYTGADLVADAVRVLDGHGIAAAHVLGVSAGGALAQLLALGHADRVLSLVLVSTSAALPDGRELPPPTEEFLRFIASAQVDWADTDALVEYQVAYARLLAGGRRPFDEPAARSLVRQDVARARDFTASRHHDTLPEGELPHAPLSSIAVPTLVIHGTADPLFPLPHAEALAGRIPGATLLPLPDAGHGITRADWPTVVPAVLRHTAMR</sequence>
<dbReference type="PANTHER" id="PTHR43433:SF5">
    <property type="entry name" value="AB HYDROLASE-1 DOMAIN-CONTAINING PROTEIN"/>
    <property type="match status" value="1"/>
</dbReference>
<dbReference type="SUPFAM" id="SSF53474">
    <property type="entry name" value="alpha/beta-Hydrolases"/>
    <property type="match status" value="1"/>
</dbReference>
<dbReference type="GO" id="GO:0004806">
    <property type="term" value="F:triacylglycerol lipase activity"/>
    <property type="evidence" value="ECO:0007669"/>
    <property type="project" value="TreeGrafter"/>
</dbReference>
<evidence type="ECO:0000259" key="1">
    <source>
        <dbReference type="Pfam" id="PF00561"/>
    </source>
</evidence>
<dbReference type="EMBL" id="CP159872">
    <property type="protein sequence ID" value="XCM78314.1"/>
    <property type="molecule type" value="Genomic_DNA"/>
</dbReference>
<proteinExistence type="predicted"/>
<dbReference type="PANTHER" id="PTHR43433">
    <property type="entry name" value="HYDROLASE, ALPHA/BETA FOLD FAMILY PROTEIN"/>
    <property type="match status" value="1"/>
</dbReference>
<dbReference type="GO" id="GO:0046503">
    <property type="term" value="P:glycerolipid catabolic process"/>
    <property type="evidence" value="ECO:0007669"/>
    <property type="project" value="TreeGrafter"/>
</dbReference>
<evidence type="ECO:0000313" key="2">
    <source>
        <dbReference type="EMBL" id="XCM78314.1"/>
    </source>
</evidence>
<dbReference type="InterPro" id="IPR050471">
    <property type="entry name" value="AB_hydrolase"/>
</dbReference>
<dbReference type="RefSeq" id="WP_354638108.1">
    <property type="nucleotide sequence ID" value="NZ_CP159872.1"/>
</dbReference>
<accession>A0AAU8JQV9</accession>
<dbReference type="InterPro" id="IPR000073">
    <property type="entry name" value="AB_hydrolase_1"/>
</dbReference>
<organism evidence="2">
    <name type="scientific">Kitasatospora camelliae</name>
    <dbReference type="NCBI Taxonomy" id="3156397"/>
    <lineage>
        <taxon>Bacteria</taxon>
        <taxon>Bacillati</taxon>
        <taxon>Actinomycetota</taxon>
        <taxon>Actinomycetes</taxon>
        <taxon>Kitasatosporales</taxon>
        <taxon>Streptomycetaceae</taxon>
        <taxon>Kitasatospora</taxon>
    </lineage>
</organism>
<dbReference type="AlphaFoldDB" id="A0AAU8JQV9"/>
<dbReference type="Pfam" id="PF00561">
    <property type="entry name" value="Abhydrolase_1"/>
    <property type="match status" value="1"/>
</dbReference>
<dbReference type="KEGG" id="kcm:ABWK59_04900"/>